<evidence type="ECO:0000256" key="1">
    <source>
        <dbReference type="SAM" id="Coils"/>
    </source>
</evidence>
<comment type="caution">
    <text evidence="2">The sequence shown here is derived from an EMBL/GenBank/DDBJ whole genome shotgun (WGS) entry which is preliminary data.</text>
</comment>
<dbReference type="EMBL" id="JNBR01000122">
    <property type="protein sequence ID" value="OQR97119.1"/>
    <property type="molecule type" value="Genomic_DNA"/>
</dbReference>
<sequence length="144" mass="16750">MMQLQRNDMDDLLKQGLGTPEIWHNLSEELQGVKILEHPRVQKKVLVKAIRMQTIAMRCMSGEFDRLRDRIDVVEREARSSQKQLEKVNTKVHSLEAIVEGQKHRVVELEGEISKQAKRIDQLQGLEMQIKAWGLQIRNSRIST</sequence>
<gene>
    <name evidence="2" type="ORF">ACHHYP_12653</name>
</gene>
<dbReference type="OrthoDB" id="71637at2759"/>
<proteinExistence type="predicted"/>
<organism evidence="2 3">
    <name type="scientific">Achlya hypogyna</name>
    <name type="common">Oomycete</name>
    <name type="synonym">Protoachlya hypogyna</name>
    <dbReference type="NCBI Taxonomy" id="1202772"/>
    <lineage>
        <taxon>Eukaryota</taxon>
        <taxon>Sar</taxon>
        <taxon>Stramenopiles</taxon>
        <taxon>Oomycota</taxon>
        <taxon>Saprolegniomycetes</taxon>
        <taxon>Saprolegniales</taxon>
        <taxon>Achlyaceae</taxon>
        <taxon>Achlya</taxon>
    </lineage>
</organism>
<dbReference type="Gene3D" id="1.20.5.340">
    <property type="match status" value="1"/>
</dbReference>
<protein>
    <submittedName>
        <fullName evidence="2">Uncharacterized protein</fullName>
    </submittedName>
</protein>
<dbReference type="AlphaFoldDB" id="A0A1V9ZGK7"/>
<accession>A0A1V9ZGK7</accession>
<evidence type="ECO:0000313" key="3">
    <source>
        <dbReference type="Proteomes" id="UP000243579"/>
    </source>
</evidence>
<name>A0A1V9ZGK7_ACHHY</name>
<reference evidence="2 3" key="1">
    <citation type="journal article" date="2014" name="Genome Biol. Evol.">
        <title>The secreted proteins of Achlya hypogyna and Thraustotheca clavata identify the ancestral oomycete secretome and reveal gene acquisitions by horizontal gene transfer.</title>
        <authorList>
            <person name="Misner I."/>
            <person name="Blouin N."/>
            <person name="Leonard G."/>
            <person name="Richards T.A."/>
            <person name="Lane C.E."/>
        </authorList>
    </citation>
    <scope>NUCLEOTIDE SEQUENCE [LARGE SCALE GENOMIC DNA]</scope>
    <source>
        <strain evidence="2 3">ATCC 48635</strain>
    </source>
</reference>
<keyword evidence="1" id="KW-0175">Coiled coil</keyword>
<dbReference type="Proteomes" id="UP000243579">
    <property type="component" value="Unassembled WGS sequence"/>
</dbReference>
<keyword evidence="3" id="KW-1185">Reference proteome</keyword>
<evidence type="ECO:0000313" key="2">
    <source>
        <dbReference type="EMBL" id="OQR97119.1"/>
    </source>
</evidence>
<feature type="coiled-coil region" evidence="1">
    <location>
        <begin position="57"/>
        <end position="126"/>
    </location>
</feature>